<organism evidence="2 3">
    <name type="scientific">Gluconobacter japonicus</name>
    <dbReference type="NCBI Taxonomy" id="376620"/>
    <lineage>
        <taxon>Bacteria</taxon>
        <taxon>Pseudomonadati</taxon>
        <taxon>Pseudomonadota</taxon>
        <taxon>Alphaproteobacteria</taxon>
        <taxon>Acetobacterales</taxon>
        <taxon>Acetobacteraceae</taxon>
        <taxon>Gluconobacter</taxon>
    </lineage>
</organism>
<evidence type="ECO:0000313" key="2">
    <source>
        <dbReference type="EMBL" id="GLQ58992.1"/>
    </source>
</evidence>
<proteinExistence type="predicted"/>
<sequence>MSSQKETKEKDKNQQADGQSADARNTHIFRKPRTCWTASAATATEAESALLFLNPDDFMAGRHPTIVCRNH</sequence>
<dbReference type="EMBL" id="BSNT01000017">
    <property type="protein sequence ID" value="GLQ58992.1"/>
    <property type="molecule type" value="Genomic_DNA"/>
</dbReference>
<reference evidence="3" key="1">
    <citation type="journal article" date="2019" name="Int. J. Syst. Evol. Microbiol.">
        <title>The Global Catalogue of Microorganisms (GCM) 10K type strain sequencing project: providing services to taxonomists for standard genome sequencing and annotation.</title>
        <authorList>
            <consortium name="The Broad Institute Genomics Platform"/>
            <consortium name="The Broad Institute Genome Sequencing Center for Infectious Disease"/>
            <person name="Wu L."/>
            <person name="Ma J."/>
        </authorList>
    </citation>
    <scope>NUCLEOTIDE SEQUENCE [LARGE SCALE GENOMIC DNA]</scope>
    <source>
        <strain evidence="3">NBRC 3271</strain>
    </source>
</reference>
<feature type="region of interest" description="Disordered" evidence="1">
    <location>
        <begin position="1"/>
        <end position="28"/>
    </location>
</feature>
<keyword evidence="3" id="KW-1185">Reference proteome</keyword>
<dbReference type="Proteomes" id="UP001156613">
    <property type="component" value="Unassembled WGS sequence"/>
</dbReference>
<feature type="compositionally biased region" description="Basic and acidic residues" evidence="1">
    <location>
        <begin position="1"/>
        <end position="14"/>
    </location>
</feature>
<name>A0ABQ5WGA4_GLUJA</name>
<protein>
    <submittedName>
        <fullName evidence="2">Uncharacterized protein</fullName>
    </submittedName>
</protein>
<comment type="caution">
    <text evidence="2">The sequence shown here is derived from an EMBL/GenBank/DDBJ whole genome shotgun (WGS) entry which is preliminary data.</text>
</comment>
<gene>
    <name evidence="2" type="ORF">GCM10010937_07950</name>
</gene>
<accession>A0ABQ5WGA4</accession>
<evidence type="ECO:0000313" key="3">
    <source>
        <dbReference type="Proteomes" id="UP001156613"/>
    </source>
</evidence>
<evidence type="ECO:0000256" key="1">
    <source>
        <dbReference type="SAM" id="MobiDB-lite"/>
    </source>
</evidence>